<evidence type="ECO:0000256" key="3">
    <source>
        <dbReference type="PROSITE-ProRule" id="PRU00221"/>
    </source>
</evidence>
<feature type="repeat" description="WD" evidence="3">
    <location>
        <begin position="413"/>
        <end position="454"/>
    </location>
</feature>
<sequence length="619" mass="68449">MKVGTQTFALSLLLTIYCSAIASGAALRAIAQVPSSSNLTAIENVQAANPTTVAKNKSWQNARLVHTLPSVSGYPILSPDSQILAAYRRGEQKNADNSVSQTNENIITLTNINTGKIIHNLTYRSPSEIKSLVFSPDGRILATQNYHQGVLTIKLWNVATGEEIQTLRRIVKPKRIRGTGSDPSENSVIAFNPDGNSLISFSGGNPTIQVWNATAKPIAVKESSNLAKLTPLLVTQQENSPTQPINKQIQESVAKDRQRYPDDEVLDYDIVTDALDAGKNFFEIQQLLIQQSKMVQRWRKTEAKNIYQAKTNYYVNLITKLQTISYIHLRTRLILDEFGTNTSEGKQEFKGQGYLIESSNNNYLVADSNSNIIIMQIKDGSYDLNTNPSFQDVTQIKLLISKLLNQGSFKFNLTGHTDEITSFAFSPNGQILASASADKTIKLWNLKTGKLLNTIKGNNAYGITQMAVNPNNQVLVTAGTEENAIRMWDLKTGKIVRKIAINGFANSIRFSKDGNQLLIISNRPFDSMQVEVWNAKNGKLIHRGSAIGASKNTYVGIDISPDGETYAVTGEGSYLPLQVRDLMTDKTIVNFGKNEDWVFYTKDSNTLVTGGREGIKIWQ</sequence>
<dbReference type="PROSITE" id="PS50082">
    <property type="entry name" value="WD_REPEATS_2"/>
    <property type="match status" value="2"/>
</dbReference>
<evidence type="ECO:0000313" key="6">
    <source>
        <dbReference type="Proteomes" id="UP000715781"/>
    </source>
</evidence>
<protein>
    <submittedName>
        <fullName evidence="5">PD40 domain-containing protein</fullName>
    </submittedName>
</protein>
<gene>
    <name evidence="5" type="ORF">KME32_15420</name>
</gene>
<dbReference type="InterPro" id="IPR019775">
    <property type="entry name" value="WD40_repeat_CS"/>
</dbReference>
<reference evidence="5" key="2">
    <citation type="journal article" date="2022" name="Microbiol. Resour. Announc.">
        <title>Metagenome Sequencing to Explore Phylogenomics of Terrestrial Cyanobacteria.</title>
        <authorList>
            <person name="Ward R.D."/>
            <person name="Stajich J.E."/>
            <person name="Johansen J.R."/>
            <person name="Huntemann M."/>
            <person name="Clum A."/>
            <person name="Foster B."/>
            <person name="Foster B."/>
            <person name="Roux S."/>
            <person name="Palaniappan K."/>
            <person name="Varghese N."/>
            <person name="Mukherjee S."/>
            <person name="Reddy T.B.K."/>
            <person name="Daum C."/>
            <person name="Copeland A."/>
            <person name="Chen I.A."/>
            <person name="Ivanova N.N."/>
            <person name="Kyrpides N.C."/>
            <person name="Shapiro N."/>
            <person name="Eloe-Fadrosh E.A."/>
            <person name="Pietrasiak N."/>
        </authorList>
    </citation>
    <scope>NUCLEOTIDE SEQUENCE</scope>
    <source>
        <strain evidence="5">JT2-VF2</strain>
    </source>
</reference>
<reference evidence="5" key="1">
    <citation type="submission" date="2021-05" db="EMBL/GenBank/DDBJ databases">
        <authorList>
            <person name="Pietrasiak N."/>
            <person name="Ward R."/>
            <person name="Stajich J.E."/>
            <person name="Kurbessoian T."/>
        </authorList>
    </citation>
    <scope>NUCLEOTIDE SEQUENCE</scope>
    <source>
        <strain evidence="5">JT2-VF2</strain>
    </source>
</reference>
<accession>A0A951Q0I4</accession>
<keyword evidence="1 3" id="KW-0853">WD repeat</keyword>
<evidence type="ECO:0000256" key="1">
    <source>
        <dbReference type="ARBA" id="ARBA00022574"/>
    </source>
</evidence>
<dbReference type="InterPro" id="IPR011047">
    <property type="entry name" value="Quinoprotein_ADH-like_sf"/>
</dbReference>
<dbReference type="InterPro" id="IPR050349">
    <property type="entry name" value="WD_LIS1/nudF_dynein_reg"/>
</dbReference>
<dbReference type="Pfam" id="PF07676">
    <property type="entry name" value="PD40"/>
    <property type="match status" value="1"/>
</dbReference>
<dbReference type="EMBL" id="JAHHHN010000008">
    <property type="protein sequence ID" value="MBW4562506.1"/>
    <property type="molecule type" value="Genomic_DNA"/>
</dbReference>
<dbReference type="SMART" id="SM00320">
    <property type="entry name" value="WD40"/>
    <property type="match status" value="6"/>
</dbReference>
<dbReference type="SUPFAM" id="SSF50998">
    <property type="entry name" value="Quinoprotein alcohol dehydrogenase-like"/>
    <property type="match status" value="1"/>
</dbReference>
<dbReference type="AlphaFoldDB" id="A0A951Q0I4"/>
<dbReference type="PROSITE" id="PS00678">
    <property type="entry name" value="WD_REPEATS_1"/>
    <property type="match status" value="1"/>
</dbReference>
<dbReference type="Pfam" id="PF00400">
    <property type="entry name" value="WD40"/>
    <property type="match status" value="2"/>
</dbReference>
<dbReference type="Proteomes" id="UP000715781">
    <property type="component" value="Unassembled WGS sequence"/>
</dbReference>
<dbReference type="PROSITE" id="PS50294">
    <property type="entry name" value="WD_REPEATS_REGION"/>
    <property type="match status" value="1"/>
</dbReference>
<dbReference type="Gene3D" id="2.130.10.10">
    <property type="entry name" value="YVTN repeat-like/Quinoprotein amine dehydrogenase"/>
    <property type="match status" value="3"/>
</dbReference>
<feature type="chain" id="PRO_5036914515" evidence="4">
    <location>
        <begin position="23"/>
        <end position="619"/>
    </location>
</feature>
<dbReference type="InterPro" id="IPR011659">
    <property type="entry name" value="WD40"/>
</dbReference>
<dbReference type="PANTHER" id="PTHR44129">
    <property type="entry name" value="WD REPEAT-CONTAINING PROTEIN POP1"/>
    <property type="match status" value="1"/>
</dbReference>
<feature type="signal peptide" evidence="4">
    <location>
        <begin position="1"/>
        <end position="22"/>
    </location>
</feature>
<organism evidence="5 6">
    <name type="scientific">Mojavia pulchra JT2-VF2</name>
    <dbReference type="NCBI Taxonomy" id="287848"/>
    <lineage>
        <taxon>Bacteria</taxon>
        <taxon>Bacillati</taxon>
        <taxon>Cyanobacteriota</taxon>
        <taxon>Cyanophyceae</taxon>
        <taxon>Nostocales</taxon>
        <taxon>Nostocaceae</taxon>
    </lineage>
</organism>
<comment type="caution">
    <text evidence="5">The sequence shown here is derived from an EMBL/GenBank/DDBJ whole genome shotgun (WGS) entry which is preliminary data.</text>
</comment>
<dbReference type="InterPro" id="IPR015943">
    <property type="entry name" value="WD40/YVTN_repeat-like_dom_sf"/>
</dbReference>
<keyword evidence="4" id="KW-0732">Signal</keyword>
<evidence type="ECO:0000256" key="2">
    <source>
        <dbReference type="ARBA" id="ARBA00022737"/>
    </source>
</evidence>
<keyword evidence="2" id="KW-0677">Repeat</keyword>
<evidence type="ECO:0000313" key="5">
    <source>
        <dbReference type="EMBL" id="MBW4562506.1"/>
    </source>
</evidence>
<dbReference type="InterPro" id="IPR001680">
    <property type="entry name" value="WD40_rpt"/>
</dbReference>
<feature type="repeat" description="WD" evidence="3">
    <location>
        <begin position="463"/>
        <end position="498"/>
    </location>
</feature>
<name>A0A951Q0I4_9NOST</name>
<evidence type="ECO:0000256" key="4">
    <source>
        <dbReference type="SAM" id="SignalP"/>
    </source>
</evidence>
<proteinExistence type="predicted"/>